<protein>
    <submittedName>
        <fullName evidence="2">Uncharacterized protein</fullName>
    </submittedName>
</protein>
<dbReference type="AlphaFoldDB" id="A0A0S3T5B7"/>
<sequence length="243" mass="27184">MLPNFFVVELHAVEFPFAAARNRGPNRTGPRMASFPGVKAGVAAGMPVIYLDFKSPFDLLMEAKPAFVIKNYKNHKFWDALYELEKAVPLIPRPKTAAEGINQKLRPSPPTNQVEEVEPYREASPPPAENQNQKQKPKPRDPAANLGEVSLISANLSLETHRANHHRNPKGCASVAVSLTSSAAADHPKAVASCPNVRERKLPYGCRAAPKEKKRRENYIFPSHERDEADIRRRGRKKLRFPI</sequence>
<keyword evidence="3" id="KW-1185">Reference proteome</keyword>
<evidence type="ECO:0000313" key="2">
    <source>
        <dbReference type="EMBL" id="BAU00375.1"/>
    </source>
</evidence>
<evidence type="ECO:0000256" key="1">
    <source>
        <dbReference type="SAM" id="MobiDB-lite"/>
    </source>
</evidence>
<reference evidence="2 3" key="1">
    <citation type="journal article" date="2015" name="Sci. Rep.">
        <title>The power of single molecule real-time sequencing technology in the de novo assembly of a eukaryotic genome.</title>
        <authorList>
            <person name="Sakai H."/>
            <person name="Naito K."/>
            <person name="Ogiso-Tanaka E."/>
            <person name="Takahashi Y."/>
            <person name="Iseki K."/>
            <person name="Muto C."/>
            <person name="Satou K."/>
            <person name="Teruya K."/>
            <person name="Shiroma A."/>
            <person name="Shimoji M."/>
            <person name="Hirano T."/>
            <person name="Itoh T."/>
            <person name="Kaga A."/>
            <person name="Tomooka N."/>
        </authorList>
    </citation>
    <scope>NUCLEOTIDE SEQUENCE [LARGE SCALE GENOMIC DNA]</scope>
    <source>
        <strain evidence="3">cv. Shumari</strain>
    </source>
</reference>
<dbReference type="EMBL" id="AP015043">
    <property type="protein sequence ID" value="BAU00375.1"/>
    <property type="molecule type" value="Genomic_DNA"/>
</dbReference>
<proteinExistence type="predicted"/>
<dbReference type="Proteomes" id="UP000291084">
    <property type="component" value="Chromosome 10"/>
</dbReference>
<organism evidence="2 3">
    <name type="scientific">Vigna angularis var. angularis</name>
    <dbReference type="NCBI Taxonomy" id="157739"/>
    <lineage>
        <taxon>Eukaryota</taxon>
        <taxon>Viridiplantae</taxon>
        <taxon>Streptophyta</taxon>
        <taxon>Embryophyta</taxon>
        <taxon>Tracheophyta</taxon>
        <taxon>Spermatophyta</taxon>
        <taxon>Magnoliopsida</taxon>
        <taxon>eudicotyledons</taxon>
        <taxon>Gunneridae</taxon>
        <taxon>Pentapetalae</taxon>
        <taxon>rosids</taxon>
        <taxon>fabids</taxon>
        <taxon>Fabales</taxon>
        <taxon>Fabaceae</taxon>
        <taxon>Papilionoideae</taxon>
        <taxon>50 kb inversion clade</taxon>
        <taxon>NPAAA clade</taxon>
        <taxon>indigoferoid/millettioid clade</taxon>
        <taxon>Phaseoleae</taxon>
        <taxon>Vigna</taxon>
    </lineage>
</organism>
<accession>A0A0S3T5B7</accession>
<feature type="region of interest" description="Disordered" evidence="1">
    <location>
        <begin position="99"/>
        <end position="144"/>
    </location>
</feature>
<evidence type="ECO:0000313" key="3">
    <source>
        <dbReference type="Proteomes" id="UP000291084"/>
    </source>
</evidence>
<name>A0A0S3T5B7_PHAAN</name>
<gene>
    <name evidence="2" type="primary">Vigan.10G196200</name>
    <name evidence="2" type="ORF">VIGAN_10196200</name>
</gene>